<dbReference type="InterPro" id="IPR035905">
    <property type="entry name" value="Barstar-like_sf"/>
</dbReference>
<comment type="caution">
    <text evidence="3">The sequence shown here is derived from an EMBL/GenBank/DDBJ whole genome shotgun (WGS) entry which is preliminary data.</text>
</comment>
<dbReference type="RefSeq" id="WP_344954277.1">
    <property type="nucleotide sequence ID" value="NZ_BAABCX010000001.1"/>
</dbReference>
<dbReference type="SUPFAM" id="SSF52038">
    <property type="entry name" value="Barstar-related"/>
    <property type="match status" value="1"/>
</dbReference>
<evidence type="ECO:0000313" key="3">
    <source>
        <dbReference type="EMBL" id="GAA3528303.1"/>
    </source>
</evidence>
<dbReference type="InterPro" id="IPR000468">
    <property type="entry name" value="Barstar"/>
</dbReference>
<sequence length="148" mass="16253">MKKSLLVQTLTTEPARTCCLAPADHQVLEQAAAELGLAFWSVDFSGVTDKAGCVDRLTTSLGVPGWFSENWDAVHDGFIELVEPDQRGGLLCLRCVDAFASQDHASWLILLDLLADATEYWCEQELPFWCVVLSSSPVSLSLAELENH</sequence>
<reference evidence="4" key="1">
    <citation type="journal article" date="2019" name="Int. J. Syst. Evol. Microbiol.">
        <title>The Global Catalogue of Microorganisms (GCM) 10K type strain sequencing project: providing services to taxonomists for standard genome sequencing and annotation.</title>
        <authorList>
            <consortium name="The Broad Institute Genomics Platform"/>
            <consortium name="The Broad Institute Genome Sequencing Center for Infectious Disease"/>
            <person name="Wu L."/>
            <person name="Ma J."/>
        </authorList>
    </citation>
    <scope>NUCLEOTIDE SEQUENCE [LARGE SCALE GENOMIC DNA]</scope>
    <source>
        <strain evidence="4">JCM 17110</strain>
    </source>
</reference>
<accession>A0ABP6V5A2</accession>
<feature type="domain" description="Barstar (barnase inhibitor)" evidence="2">
    <location>
        <begin position="39"/>
        <end position="132"/>
    </location>
</feature>
<gene>
    <name evidence="3" type="ORF">GCM10022394_04340</name>
</gene>
<dbReference type="Proteomes" id="UP001500795">
    <property type="component" value="Unassembled WGS sequence"/>
</dbReference>
<evidence type="ECO:0000259" key="2">
    <source>
        <dbReference type="Pfam" id="PF01337"/>
    </source>
</evidence>
<dbReference type="EMBL" id="BAABCX010000001">
    <property type="protein sequence ID" value="GAA3528303.1"/>
    <property type="molecule type" value="Genomic_DNA"/>
</dbReference>
<dbReference type="Gene3D" id="3.30.370.10">
    <property type="entry name" value="Barstar-like"/>
    <property type="match status" value="1"/>
</dbReference>
<evidence type="ECO:0000256" key="1">
    <source>
        <dbReference type="ARBA" id="ARBA00006845"/>
    </source>
</evidence>
<name>A0ABP6V5A2_9GAMM</name>
<proteinExistence type="inferred from homology"/>
<keyword evidence="4" id="KW-1185">Reference proteome</keyword>
<evidence type="ECO:0000313" key="4">
    <source>
        <dbReference type="Proteomes" id="UP001500795"/>
    </source>
</evidence>
<organism evidence="3 4">
    <name type="scientific">Zobellella aerophila</name>
    <dbReference type="NCBI Taxonomy" id="870480"/>
    <lineage>
        <taxon>Bacteria</taxon>
        <taxon>Pseudomonadati</taxon>
        <taxon>Pseudomonadota</taxon>
        <taxon>Gammaproteobacteria</taxon>
        <taxon>Aeromonadales</taxon>
        <taxon>Aeromonadaceae</taxon>
        <taxon>Zobellella</taxon>
    </lineage>
</organism>
<protein>
    <recommendedName>
        <fullName evidence="2">Barstar (barnase inhibitor) domain-containing protein</fullName>
    </recommendedName>
</protein>
<comment type="similarity">
    <text evidence="1">Belongs to the barstar family.</text>
</comment>
<dbReference type="Pfam" id="PF01337">
    <property type="entry name" value="Barstar"/>
    <property type="match status" value="1"/>
</dbReference>